<protein>
    <submittedName>
        <fullName evidence="2">Uncharacterized protein</fullName>
    </submittedName>
</protein>
<evidence type="ECO:0000313" key="2">
    <source>
        <dbReference type="EMBL" id="CEK89790.1"/>
    </source>
</evidence>
<feature type="compositionally biased region" description="Acidic residues" evidence="1">
    <location>
        <begin position="223"/>
        <end position="239"/>
    </location>
</feature>
<feature type="non-terminal residue" evidence="2">
    <location>
        <position position="1"/>
    </location>
</feature>
<accession>A0A0B7BCC3</accession>
<gene>
    <name evidence="2" type="primary">ORF172895</name>
</gene>
<proteinExistence type="predicted"/>
<organism evidence="2">
    <name type="scientific">Arion vulgaris</name>
    <dbReference type="NCBI Taxonomy" id="1028688"/>
    <lineage>
        <taxon>Eukaryota</taxon>
        <taxon>Metazoa</taxon>
        <taxon>Spiralia</taxon>
        <taxon>Lophotrochozoa</taxon>
        <taxon>Mollusca</taxon>
        <taxon>Gastropoda</taxon>
        <taxon>Heterobranchia</taxon>
        <taxon>Euthyneura</taxon>
        <taxon>Panpulmonata</taxon>
        <taxon>Eupulmonata</taxon>
        <taxon>Stylommatophora</taxon>
        <taxon>Helicina</taxon>
        <taxon>Arionoidea</taxon>
        <taxon>Arionidae</taxon>
        <taxon>Arion</taxon>
    </lineage>
</organism>
<dbReference type="EMBL" id="HACG01042925">
    <property type="protein sequence ID" value="CEK89790.1"/>
    <property type="molecule type" value="Transcribed_RNA"/>
</dbReference>
<reference evidence="2" key="1">
    <citation type="submission" date="2014-12" db="EMBL/GenBank/DDBJ databases">
        <title>Insight into the proteome of Arion vulgaris.</title>
        <authorList>
            <person name="Aradska J."/>
            <person name="Bulat T."/>
            <person name="Smidak R."/>
            <person name="Sarate P."/>
            <person name="Gangsoo J."/>
            <person name="Sialana F."/>
            <person name="Bilban M."/>
            <person name="Lubec G."/>
        </authorList>
    </citation>
    <scope>NUCLEOTIDE SEQUENCE</scope>
    <source>
        <tissue evidence="2">Skin</tissue>
    </source>
</reference>
<feature type="region of interest" description="Disordered" evidence="1">
    <location>
        <begin position="215"/>
        <end position="239"/>
    </location>
</feature>
<dbReference type="AlphaFoldDB" id="A0A0B7BCC3"/>
<sequence>EMLQKADTTVRKNDLNTHSLLKHLHAGQRVDPGSKSSGMLNQTQHWIYGTTNNTTSVRNPSSTTTTLGYVSTTFSSLESHILISDTSDSNNDWDGAGRESLESLTSKTAPVIESGITYSGSVSSPPSAKSHDLSDTELSELNNIRQQVQDHWAQFSPKLEEGWQTTCSTDVKNVIRGRHIIMPTTINIKSKKIINNIVNNITHANVVNQNGTVSIQQRKESTTDVDDVSYDDNNVNEDP</sequence>
<name>A0A0B7BCC3_9EUPU</name>
<evidence type="ECO:0000256" key="1">
    <source>
        <dbReference type="SAM" id="MobiDB-lite"/>
    </source>
</evidence>